<dbReference type="Pfam" id="PF00313">
    <property type="entry name" value="CSD"/>
    <property type="match status" value="2"/>
</dbReference>
<dbReference type="CDD" id="cd04458">
    <property type="entry name" value="CSP_CDS"/>
    <property type="match status" value="2"/>
</dbReference>
<dbReference type="Proteomes" id="UP000051086">
    <property type="component" value="Unassembled WGS sequence"/>
</dbReference>
<name>A0A0P1G7U4_9RHOB</name>
<evidence type="ECO:0000313" key="3">
    <source>
        <dbReference type="EMBL" id="CUH70610.1"/>
    </source>
</evidence>
<dbReference type="GO" id="GO:0005829">
    <property type="term" value="C:cytosol"/>
    <property type="evidence" value="ECO:0007669"/>
    <property type="project" value="UniProtKB-ARBA"/>
</dbReference>
<keyword evidence="4" id="KW-1185">Reference proteome</keyword>
<gene>
    <name evidence="3" type="primary">cspG</name>
    <name evidence="2" type="ORF">TL5118_01406</name>
    <name evidence="3" type="ORF">TL5120_00387</name>
</gene>
<dbReference type="PRINTS" id="PR00050">
    <property type="entry name" value="COLDSHOCK"/>
</dbReference>
<dbReference type="InterPro" id="IPR050181">
    <property type="entry name" value="Cold_shock_domain"/>
</dbReference>
<dbReference type="Gene3D" id="2.40.50.140">
    <property type="entry name" value="Nucleic acid-binding proteins"/>
    <property type="match status" value="2"/>
</dbReference>
<evidence type="ECO:0000259" key="1">
    <source>
        <dbReference type="PROSITE" id="PS51857"/>
    </source>
</evidence>
<dbReference type="SMART" id="SM00357">
    <property type="entry name" value="CSP"/>
    <property type="match status" value="2"/>
</dbReference>
<accession>A0A0P1G7U4</accession>
<protein>
    <submittedName>
        <fullName evidence="3">Cold shock-like protein CspG</fullName>
    </submittedName>
</protein>
<evidence type="ECO:0000313" key="5">
    <source>
        <dbReference type="Proteomes" id="UP000051887"/>
    </source>
</evidence>
<dbReference type="SUPFAM" id="SSF50249">
    <property type="entry name" value="Nucleic acid-binding proteins"/>
    <property type="match status" value="2"/>
</dbReference>
<proteinExistence type="predicted"/>
<feature type="domain" description="CSD" evidence="1">
    <location>
        <begin position="26"/>
        <end position="91"/>
    </location>
</feature>
<dbReference type="InterPro" id="IPR012340">
    <property type="entry name" value="NA-bd_OB-fold"/>
</dbReference>
<dbReference type="Proteomes" id="UP000051887">
    <property type="component" value="Unassembled WGS sequence"/>
</dbReference>
<evidence type="ECO:0000313" key="4">
    <source>
        <dbReference type="Proteomes" id="UP000051086"/>
    </source>
</evidence>
<dbReference type="PROSITE" id="PS51857">
    <property type="entry name" value="CSD_2"/>
    <property type="match status" value="2"/>
</dbReference>
<dbReference type="InterPro" id="IPR002059">
    <property type="entry name" value="CSP_DNA-bd"/>
</dbReference>
<dbReference type="GO" id="GO:0003676">
    <property type="term" value="F:nucleic acid binding"/>
    <property type="evidence" value="ECO:0007669"/>
    <property type="project" value="InterPro"/>
</dbReference>
<dbReference type="PANTHER" id="PTHR11544">
    <property type="entry name" value="COLD SHOCK DOMAIN CONTAINING PROTEINS"/>
    <property type="match status" value="1"/>
</dbReference>
<reference evidence="3 5" key="1">
    <citation type="submission" date="2015-09" db="EMBL/GenBank/DDBJ databases">
        <authorList>
            <consortium name="Swine Surveillance"/>
        </authorList>
    </citation>
    <scope>NUCLEOTIDE SEQUENCE [LARGE SCALE GENOMIC DNA]</scope>
    <source>
        <strain evidence="3 5">5120</strain>
    </source>
</reference>
<dbReference type="InterPro" id="IPR011129">
    <property type="entry name" value="CSD"/>
</dbReference>
<feature type="domain" description="CSD" evidence="1">
    <location>
        <begin position="119"/>
        <end position="184"/>
    </location>
</feature>
<sequence length="193" mass="21012">MSHEMHGDDDHVGNETLRTEVDGARRVIGLVKWFDPVKGFGFVVADEGGPDILLHANVLRNFGQSSVADGAKIELDVQKTERGIQATEVFSIEPPLGTEGATLADFEDIDPEVIRTAPLEPARVKWFDKGKGFGFANIFGRGEDVFVHVEVLRRSGLADLQPGEAVGLRVIDGKRGRMATEVCAWEAALKSDD</sequence>
<dbReference type="EMBL" id="CYSC01000007">
    <property type="protein sequence ID" value="CUH70610.1"/>
    <property type="molecule type" value="Genomic_DNA"/>
</dbReference>
<reference evidence="2 4" key="2">
    <citation type="submission" date="2015-09" db="EMBL/GenBank/DDBJ databases">
        <authorList>
            <person name="Rodrigo-Torres L."/>
            <person name="Arahal D.R."/>
        </authorList>
    </citation>
    <scope>NUCLEOTIDE SEQUENCE [LARGE SCALE GENOMIC DNA]</scope>
    <source>
        <strain evidence="2 4">CECT 5118</strain>
    </source>
</reference>
<evidence type="ECO:0000313" key="2">
    <source>
        <dbReference type="EMBL" id="CUH65653.1"/>
    </source>
</evidence>
<dbReference type="AlphaFoldDB" id="A0A0P1G7U4"/>
<dbReference type="EMBL" id="CYSB01000025">
    <property type="protein sequence ID" value="CUH65653.1"/>
    <property type="molecule type" value="Genomic_DNA"/>
</dbReference>
<organism evidence="3 5">
    <name type="scientific">Thalassovita autumnalis</name>
    <dbReference type="NCBI Taxonomy" id="2072972"/>
    <lineage>
        <taxon>Bacteria</taxon>
        <taxon>Pseudomonadati</taxon>
        <taxon>Pseudomonadota</taxon>
        <taxon>Alphaproteobacteria</taxon>
        <taxon>Rhodobacterales</taxon>
        <taxon>Roseobacteraceae</taxon>
        <taxon>Thalassovita</taxon>
    </lineage>
</organism>